<dbReference type="EMBL" id="CP144749">
    <property type="protein sequence ID" value="WVZ76973.1"/>
    <property type="molecule type" value="Genomic_DNA"/>
</dbReference>
<evidence type="ECO:0000256" key="2">
    <source>
        <dbReference type="ARBA" id="ARBA00022692"/>
    </source>
</evidence>
<evidence type="ECO:0000256" key="4">
    <source>
        <dbReference type="ARBA" id="ARBA00023136"/>
    </source>
</evidence>
<dbReference type="GO" id="GO:0016020">
    <property type="term" value="C:membrane"/>
    <property type="evidence" value="ECO:0007669"/>
    <property type="project" value="UniProtKB-SubCell"/>
</dbReference>
<gene>
    <name evidence="8" type="ORF">U9M48_024881</name>
</gene>
<dbReference type="Proteomes" id="UP001341281">
    <property type="component" value="Chromosome 05"/>
</dbReference>
<dbReference type="SUPFAM" id="SSF81324">
    <property type="entry name" value="Voltage-gated potassium channels"/>
    <property type="match status" value="1"/>
</dbReference>
<dbReference type="InterPro" id="IPR005821">
    <property type="entry name" value="Ion_trans_dom"/>
</dbReference>
<evidence type="ECO:0000313" key="9">
    <source>
        <dbReference type="Proteomes" id="UP001341281"/>
    </source>
</evidence>
<evidence type="ECO:0000256" key="1">
    <source>
        <dbReference type="ARBA" id="ARBA00004141"/>
    </source>
</evidence>
<sequence>MFLYAPAIDGDNNCLYLDDSLQKIASILRTLTDIFYLLRIIFQFRTGFAAPSPGVFGRGVLVDDAFAIAKRYLTAYFLVDFLAVLPLPQVLGALWYILAIQREDTCWREACNSQDGCELASLYCGSSAFRNNSFLQDACPTNGGADVDPIYGIYLPVLQNVSQSTGFFEKLFYCFWWGLQSLCSYGQNLKTSTYIWENLFAVFVSTSGLVLFALLIGNVQVQF</sequence>
<keyword evidence="3 6" id="KW-1133">Transmembrane helix</keyword>
<organism evidence="8 9">
    <name type="scientific">Paspalum notatum var. saurae</name>
    <dbReference type="NCBI Taxonomy" id="547442"/>
    <lineage>
        <taxon>Eukaryota</taxon>
        <taxon>Viridiplantae</taxon>
        <taxon>Streptophyta</taxon>
        <taxon>Embryophyta</taxon>
        <taxon>Tracheophyta</taxon>
        <taxon>Spermatophyta</taxon>
        <taxon>Magnoliopsida</taxon>
        <taxon>Liliopsida</taxon>
        <taxon>Poales</taxon>
        <taxon>Poaceae</taxon>
        <taxon>PACMAD clade</taxon>
        <taxon>Panicoideae</taxon>
        <taxon>Andropogonodae</taxon>
        <taxon>Paspaleae</taxon>
        <taxon>Paspalinae</taxon>
        <taxon>Paspalum</taxon>
    </lineage>
</organism>
<keyword evidence="2 6" id="KW-0812">Transmembrane</keyword>
<keyword evidence="5" id="KW-0813">Transport</keyword>
<keyword evidence="4 6" id="KW-0472">Membrane</keyword>
<protein>
    <recommendedName>
        <fullName evidence="7">Ion transport domain-containing protein</fullName>
    </recommendedName>
</protein>
<evidence type="ECO:0000256" key="6">
    <source>
        <dbReference type="SAM" id="Phobius"/>
    </source>
</evidence>
<proteinExistence type="predicted"/>
<dbReference type="AlphaFoldDB" id="A0AAQ3TN76"/>
<reference evidence="8 9" key="1">
    <citation type="submission" date="2024-02" db="EMBL/GenBank/DDBJ databases">
        <title>High-quality chromosome-scale genome assembly of Pensacola bahiagrass (Paspalum notatum Flugge var. saurae).</title>
        <authorList>
            <person name="Vega J.M."/>
            <person name="Podio M."/>
            <person name="Orjuela J."/>
            <person name="Siena L.A."/>
            <person name="Pessino S.C."/>
            <person name="Combes M.C."/>
            <person name="Mariac C."/>
            <person name="Albertini E."/>
            <person name="Pupilli F."/>
            <person name="Ortiz J.P.A."/>
            <person name="Leblanc O."/>
        </authorList>
    </citation>
    <scope>NUCLEOTIDE SEQUENCE [LARGE SCALE GENOMIC DNA]</scope>
    <source>
        <strain evidence="8">R1</strain>
        <tissue evidence="8">Leaf</tissue>
    </source>
</reference>
<accession>A0AAQ3TN76</accession>
<keyword evidence="9" id="KW-1185">Reference proteome</keyword>
<dbReference type="Pfam" id="PF00520">
    <property type="entry name" value="Ion_trans"/>
    <property type="match status" value="1"/>
</dbReference>
<evidence type="ECO:0000256" key="3">
    <source>
        <dbReference type="ARBA" id="ARBA00022989"/>
    </source>
</evidence>
<keyword evidence="5" id="KW-0406">Ion transport</keyword>
<evidence type="ECO:0000256" key="5">
    <source>
        <dbReference type="ARBA" id="ARBA00023303"/>
    </source>
</evidence>
<dbReference type="PANTHER" id="PTHR45651">
    <property type="entry name" value="CYCLIC NUCLEOTIDE-GATED ION CHANNEL 15-RELATED-RELATED"/>
    <property type="match status" value="1"/>
</dbReference>
<dbReference type="PANTHER" id="PTHR45651:SF97">
    <property type="entry name" value="CYCLIC NUCLEOTIDE-BINDING DOMAIN-CONTAINING PROTEIN"/>
    <property type="match status" value="1"/>
</dbReference>
<dbReference type="GO" id="GO:0005216">
    <property type="term" value="F:monoatomic ion channel activity"/>
    <property type="evidence" value="ECO:0007669"/>
    <property type="project" value="InterPro"/>
</dbReference>
<feature type="transmembrane region" description="Helical" evidence="6">
    <location>
        <begin position="75"/>
        <end position="98"/>
    </location>
</feature>
<feature type="domain" description="Ion transport" evidence="7">
    <location>
        <begin position="91"/>
        <end position="223"/>
    </location>
</feature>
<comment type="subcellular location">
    <subcellularLocation>
        <location evidence="1">Membrane</location>
        <topology evidence="1">Multi-pass membrane protein</topology>
    </subcellularLocation>
</comment>
<name>A0AAQ3TN76_PASNO</name>
<evidence type="ECO:0000313" key="8">
    <source>
        <dbReference type="EMBL" id="WVZ76973.1"/>
    </source>
</evidence>
<keyword evidence="5" id="KW-0407">Ion channel</keyword>
<feature type="transmembrane region" description="Helical" evidence="6">
    <location>
        <begin position="199"/>
        <end position="221"/>
    </location>
</feature>
<evidence type="ECO:0000259" key="7">
    <source>
        <dbReference type="Pfam" id="PF00520"/>
    </source>
</evidence>